<dbReference type="Gene3D" id="3.30.250.20">
    <property type="entry name" value="L1 transposable element, C-terminal domain"/>
    <property type="match status" value="1"/>
</dbReference>
<feature type="region of interest" description="Disordered" evidence="1">
    <location>
        <begin position="106"/>
        <end position="128"/>
    </location>
</feature>
<organism evidence="2 3">
    <name type="scientific">Pleurodeles waltl</name>
    <name type="common">Iberian ribbed newt</name>
    <dbReference type="NCBI Taxonomy" id="8319"/>
    <lineage>
        <taxon>Eukaryota</taxon>
        <taxon>Metazoa</taxon>
        <taxon>Chordata</taxon>
        <taxon>Craniata</taxon>
        <taxon>Vertebrata</taxon>
        <taxon>Euteleostomi</taxon>
        <taxon>Amphibia</taxon>
        <taxon>Batrachia</taxon>
        <taxon>Caudata</taxon>
        <taxon>Salamandroidea</taxon>
        <taxon>Salamandridae</taxon>
        <taxon>Pleurodelinae</taxon>
        <taxon>Pleurodeles</taxon>
    </lineage>
</organism>
<protein>
    <submittedName>
        <fullName evidence="2">Uncharacterized protein</fullName>
    </submittedName>
</protein>
<proteinExistence type="predicted"/>
<accession>A0AAV7LR95</accession>
<evidence type="ECO:0000313" key="2">
    <source>
        <dbReference type="EMBL" id="KAJ1093489.1"/>
    </source>
</evidence>
<gene>
    <name evidence="2" type="ORF">NDU88_006589</name>
</gene>
<dbReference type="InterPro" id="IPR042566">
    <property type="entry name" value="L1_C"/>
</dbReference>
<name>A0AAV7LR95_PLEWA</name>
<keyword evidence="3" id="KW-1185">Reference proteome</keyword>
<dbReference type="EMBL" id="JANPWB010000015">
    <property type="protein sequence ID" value="KAJ1093489.1"/>
    <property type="molecule type" value="Genomic_DNA"/>
</dbReference>
<comment type="caution">
    <text evidence="2">The sequence shown here is derived from an EMBL/GenBank/DDBJ whole genome shotgun (WGS) entry which is preliminary data.</text>
</comment>
<reference evidence="2" key="1">
    <citation type="journal article" date="2022" name="bioRxiv">
        <title>Sequencing and chromosome-scale assembly of the giantPleurodeles waltlgenome.</title>
        <authorList>
            <person name="Brown T."/>
            <person name="Elewa A."/>
            <person name="Iarovenko S."/>
            <person name="Subramanian E."/>
            <person name="Araus A.J."/>
            <person name="Petzold A."/>
            <person name="Susuki M."/>
            <person name="Suzuki K.-i.T."/>
            <person name="Hayashi T."/>
            <person name="Toyoda A."/>
            <person name="Oliveira C."/>
            <person name="Osipova E."/>
            <person name="Leigh N.D."/>
            <person name="Simon A."/>
            <person name="Yun M.H."/>
        </authorList>
    </citation>
    <scope>NUCLEOTIDE SEQUENCE</scope>
    <source>
        <strain evidence="2">20211129_DDA</strain>
        <tissue evidence="2">Liver</tissue>
    </source>
</reference>
<evidence type="ECO:0000313" key="3">
    <source>
        <dbReference type="Proteomes" id="UP001066276"/>
    </source>
</evidence>
<sequence length="128" mass="14395">MFKLSSPTFWAQTVISRCFSGSLFSNKREDRAGGQTTELVVFRGDSLSIYQRVSTHTVARRREFQDVTLHLRERKIVYQWGFSLCPHFTYQDKPVAAQTLVEAGEALGLSPPRDSEDSPGPAMPSLVD</sequence>
<evidence type="ECO:0000256" key="1">
    <source>
        <dbReference type="SAM" id="MobiDB-lite"/>
    </source>
</evidence>
<dbReference type="AlphaFoldDB" id="A0AAV7LR95"/>
<dbReference type="Proteomes" id="UP001066276">
    <property type="component" value="Chromosome 11"/>
</dbReference>